<dbReference type="EMBL" id="CP002304">
    <property type="protein sequence ID" value="ADQ14088.1"/>
    <property type="molecule type" value="Genomic_DNA"/>
</dbReference>
<feature type="site" description="Participates in a stacking interaction with the thymidine ring of dTDP-4-oxo-6-deoxyglucose" evidence="2">
    <location>
        <position position="138"/>
    </location>
</feature>
<dbReference type="GO" id="GO:0005829">
    <property type="term" value="C:cytosol"/>
    <property type="evidence" value="ECO:0007669"/>
    <property type="project" value="TreeGrafter"/>
</dbReference>
<dbReference type="eggNOG" id="COG1898">
    <property type="taxonomic scope" value="Bacteria"/>
</dbReference>
<comment type="catalytic activity">
    <reaction evidence="3">
        <text>dTDP-4-dehydro-6-deoxy-alpha-D-glucose = dTDP-4-dehydro-beta-L-rhamnose</text>
        <dbReference type="Rhea" id="RHEA:16969"/>
        <dbReference type="ChEBI" id="CHEBI:57649"/>
        <dbReference type="ChEBI" id="CHEBI:62830"/>
        <dbReference type="EC" id="5.1.3.13"/>
    </reaction>
</comment>
<evidence type="ECO:0000256" key="1">
    <source>
        <dbReference type="PIRSR" id="PIRSR600888-1"/>
    </source>
</evidence>
<comment type="function">
    <text evidence="3">Catalyzes the epimerization of the C3' and C5'positions of dTDP-6-deoxy-D-xylo-4-hexulose, forming dTDP-6-deoxy-L-lyxo-4-hexulose.</text>
</comment>
<dbReference type="STRING" id="656519.Halsa_0636"/>
<comment type="pathway">
    <text evidence="3">Carbohydrate biosynthesis; dTDP-L-rhamnose biosynthesis.</text>
</comment>
<reference evidence="4 5" key="2">
    <citation type="journal article" date="2011" name="J. Bacteriol.">
        <title>Complete Genome Sequence of the Haloalkaliphilic, Hydrogen Producing Halanaerobium hydrogenoformans.</title>
        <authorList>
            <person name="Brown S.D."/>
            <person name="Begemann M.B."/>
            <person name="Mormile M.R."/>
            <person name="Wall J.D."/>
            <person name="Han C.S."/>
            <person name="Goodwin L.A."/>
            <person name="Pitluck S."/>
            <person name="Land M.L."/>
            <person name="Hauser L.J."/>
            <person name="Elias D.A."/>
        </authorList>
    </citation>
    <scope>NUCLEOTIDE SEQUENCE [LARGE SCALE GENOMIC DNA]</scope>
    <source>
        <strain evidence="5">sapolanicus</strain>
    </source>
</reference>
<dbReference type="GO" id="GO:0008830">
    <property type="term" value="F:dTDP-4-dehydrorhamnose 3,5-epimerase activity"/>
    <property type="evidence" value="ECO:0007669"/>
    <property type="project" value="UniProtKB-UniRule"/>
</dbReference>
<proteinExistence type="inferred from homology"/>
<comment type="subunit">
    <text evidence="3">Homodimer.</text>
</comment>
<evidence type="ECO:0000313" key="5">
    <source>
        <dbReference type="Proteomes" id="UP000007434"/>
    </source>
</evidence>
<dbReference type="AlphaFoldDB" id="E4RM05"/>
<organism evidence="4 5">
    <name type="scientific">Halanaerobium hydrogeniformans</name>
    <name type="common">Halanaerobium sp. (strain sapolanicus)</name>
    <dbReference type="NCBI Taxonomy" id="656519"/>
    <lineage>
        <taxon>Bacteria</taxon>
        <taxon>Bacillati</taxon>
        <taxon>Bacillota</taxon>
        <taxon>Clostridia</taxon>
        <taxon>Halanaerobiales</taxon>
        <taxon>Halanaerobiaceae</taxon>
        <taxon>Halanaerobium</taxon>
    </lineage>
</organism>
<dbReference type="PANTHER" id="PTHR21047">
    <property type="entry name" value="DTDP-6-DEOXY-D-GLUCOSE-3,5 EPIMERASE"/>
    <property type="match status" value="1"/>
</dbReference>
<dbReference type="OrthoDB" id="9800680at2"/>
<comment type="similarity">
    <text evidence="3">Belongs to the dTDP-4-dehydrorhamnose 3,5-epimerase family.</text>
</comment>
<evidence type="ECO:0000313" key="4">
    <source>
        <dbReference type="EMBL" id="ADQ14088.1"/>
    </source>
</evidence>
<dbReference type="KEGG" id="has:Halsa_0636"/>
<feature type="active site" description="Proton donor" evidence="1">
    <location>
        <position position="132"/>
    </location>
</feature>
<dbReference type="GO" id="GO:0019305">
    <property type="term" value="P:dTDP-rhamnose biosynthetic process"/>
    <property type="evidence" value="ECO:0007669"/>
    <property type="project" value="UniProtKB-UniRule"/>
</dbReference>
<evidence type="ECO:0000256" key="3">
    <source>
        <dbReference type="RuleBase" id="RU364069"/>
    </source>
</evidence>
<evidence type="ECO:0000256" key="2">
    <source>
        <dbReference type="PIRSR" id="PIRSR600888-3"/>
    </source>
</evidence>
<keyword evidence="5" id="KW-1185">Reference proteome</keyword>
<dbReference type="RefSeq" id="WP_013405180.1">
    <property type="nucleotide sequence ID" value="NC_014654.1"/>
</dbReference>
<dbReference type="UniPathway" id="UPA00124"/>
<sequence>MNLLKTKIQGLYILSADVFADQRGWFMESYSLKKFRELGIDINFIQDNYSYSKKRGVLRGLHFQTEPKAQSKLVRCIKGRILDIAVDLRKESLTYKKHCKVLLSQKNKKQLLIPKGFAHGFICLEDETEVYYKVDEYYFPEHEKSIFYNDPELNIDWEIENVILSNKDKNAPLLKDLELDKSI</sequence>
<dbReference type="InterPro" id="IPR011051">
    <property type="entry name" value="RmlC_Cupin_sf"/>
</dbReference>
<dbReference type="GO" id="GO:0000271">
    <property type="term" value="P:polysaccharide biosynthetic process"/>
    <property type="evidence" value="ECO:0007669"/>
    <property type="project" value="TreeGrafter"/>
</dbReference>
<gene>
    <name evidence="4" type="ordered locus">Halsa_0636</name>
</gene>
<dbReference type="NCBIfam" id="TIGR01221">
    <property type="entry name" value="rmlC"/>
    <property type="match status" value="1"/>
</dbReference>
<dbReference type="Gene3D" id="2.60.120.10">
    <property type="entry name" value="Jelly Rolls"/>
    <property type="match status" value="1"/>
</dbReference>
<protein>
    <recommendedName>
        <fullName evidence="3">dTDP-4-dehydrorhamnose 3,5-epimerase</fullName>
        <ecNumber evidence="3">5.1.3.13</ecNumber>
    </recommendedName>
    <alternativeName>
        <fullName evidence="3">Thymidine diphospho-4-keto-rhamnose 3,5-epimerase</fullName>
    </alternativeName>
</protein>
<accession>E4RM05</accession>
<reference evidence="4 5" key="1">
    <citation type="submission" date="2010-11" db="EMBL/GenBank/DDBJ databases">
        <title>Complete sequence of Halanaerobium sp. sapolanicus.</title>
        <authorList>
            <consortium name="US DOE Joint Genome Institute"/>
            <person name="Lucas S."/>
            <person name="Copeland A."/>
            <person name="Lapidus A."/>
            <person name="Cheng J.-F."/>
            <person name="Bruce D."/>
            <person name="Goodwin L."/>
            <person name="Pitluck S."/>
            <person name="Davenport K."/>
            <person name="Detter J.C."/>
            <person name="Han C."/>
            <person name="Tapia R."/>
            <person name="Land M."/>
            <person name="Hauser L."/>
            <person name="Jeffries C."/>
            <person name="Kyrpides N."/>
            <person name="Ivanova N."/>
            <person name="Mikhailova N."/>
            <person name="Begemann M.B."/>
            <person name="Mormile M.R."/>
            <person name="Wall J.D."/>
            <person name="Elias D.A."/>
            <person name="Woyke T."/>
        </authorList>
    </citation>
    <scope>NUCLEOTIDE SEQUENCE [LARGE SCALE GENOMIC DNA]</scope>
    <source>
        <strain evidence="5">sapolanicus</strain>
    </source>
</reference>
<feature type="active site" description="Proton acceptor" evidence="1">
    <location>
        <position position="62"/>
    </location>
</feature>
<dbReference type="InterPro" id="IPR000888">
    <property type="entry name" value="RmlC-like"/>
</dbReference>
<dbReference type="Proteomes" id="UP000007434">
    <property type="component" value="Chromosome"/>
</dbReference>
<dbReference type="CDD" id="cd00438">
    <property type="entry name" value="cupin_RmlC"/>
    <property type="match status" value="1"/>
</dbReference>
<dbReference type="Pfam" id="PF00908">
    <property type="entry name" value="dTDP_sugar_isom"/>
    <property type="match status" value="1"/>
</dbReference>
<dbReference type="PANTHER" id="PTHR21047:SF2">
    <property type="entry name" value="THYMIDINE DIPHOSPHO-4-KETO-RHAMNOSE 3,5-EPIMERASE"/>
    <property type="match status" value="1"/>
</dbReference>
<dbReference type="InterPro" id="IPR014710">
    <property type="entry name" value="RmlC-like_jellyroll"/>
</dbReference>
<dbReference type="SUPFAM" id="SSF51182">
    <property type="entry name" value="RmlC-like cupins"/>
    <property type="match status" value="1"/>
</dbReference>
<name>E4RM05_HALHG</name>
<dbReference type="EC" id="5.1.3.13" evidence="3"/>
<dbReference type="HOGENOM" id="CLU_090940_1_1_9"/>
<keyword evidence="3 4" id="KW-0413">Isomerase</keyword>